<dbReference type="PANTHER" id="PTHR32322">
    <property type="entry name" value="INNER MEMBRANE TRANSPORTER"/>
    <property type="match status" value="1"/>
</dbReference>
<keyword evidence="4 6" id="KW-1133">Transmembrane helix</keyword>
<dbReference type="KEGG" id="amim:MIM_c15360"/>
<feature type="transmembrane region" description="Helical" evidence="6">
    <location>
        <begin position="118"/>
        <end position="139"/>
    </location>
</feature>
<dbReference type="PANTHER" id="PTHR32322:SF18">
    <property type="entry name" value="S-ADENOSYLMETHIONINE_S-ADENOSYLHOMOCYSTEINE TRANSPORTER"/>
    <property type="match status" value="1"/>
</dbReference>
<keyword evidence="9" id="KW-1185">Reference proteome</keyword>
<accession>W0PA58</accession>
<dbReference type="Proteomes" id="UP000019095">
    <property type="component" value="Chromosome"/>
</dbReference>
<feature type="transmembrane region" description="Helical" evidence="6">
    <location>
        <begin position="237"/>
        <end position="257"/>
    </location>
</feature>
<feature type="transmembrane region" description="Helical" evidence="6">
    <location>
        <begin position="66"/>
        <end position="87"/>
    </location>
</feature>
<feature type="transmembrane region" description="Helical" evidence="6">
    <location>
        <begin position="212"/>
        <end position="231"/>
    </location>
</feature>
<organism evidence="8 9">
    <name type="scientific">Advenella mimigardefordensis (strain DSM 17166 / LMG 22922 / DPN7)</name>
    <dbReference type="NCBI Taxonomy" id="1247726"/>
    <lineage>
        <taxon>Bacteria</taxon>
        <taxon>Pseudomonadati</taxon>
        <taxon>Pseudomonadota</taxon>
        <taxon>Betaproteobacteria</taxon>
        <taxon>Burkholderiales</taxon>
        <taxon>Alcaligenaceae</taxon>
    </lineage>
</organism>
<keyword evidence="2" id="KW-1003">Cell membrane</keyword>
<dbReference type="GO" id="GO:0005886">
    <property type="term" value="C:plasma membrane"/>
    <property type="evidence" value="ECO:0007669"/>
    <property type="project" value="UniProtKB-SubCell"/>
</dbReference>
<evidence type="ECO:0000256" key="2">
    <source>
        <dbReference type="ARBA" id="ARBA00022475"/>
    </source>
</evidence>
<keyword evidence="5 6" id="KW-0472">Membrane</keyword>
<protein>
    <submittedName>
        <fullName evidence="8">Putative membrane protein, EamA family</fullName>
    </submittedName>
</protein>
<evidence type="ECO:0000259" key="7">
    <source>
        <dbReference type="Pfam" id="PF00892"/>
    </source>
</evidence>
<reference evidence="8 9" key="1">
    <citation type="journal article" date="2014" name="Microbiology">
        <title>Unravelling the complete genome sequence of Advenella mimigardefordensis strain DPN7T and novel insights in the catabolism of the xenobiotic polythioester precursor 3,3'-dithiodipropionate.</title>
        <authorList>
            <person name="Wubbeler J.H."/>
            <person name="Hiessl S."/>
            <person name="Schuldes J."/>
            <person name="Thurmer A."/>
            <person name="Daniel R."/>
            <person name="Steinbuchel A."/>
        </authorList>
    </citation>
    <scope>NUCLEOTIDE SEQUENCE [LARGE SCALE GENOMIC DNA]</scope>
    <source>
        <strain evidence="9">DSM 17166 / LMG 22922 / DPN7</strain>
    </source>
</reference>
<dbReference type="SUPFAM" id="SSF103481">
    <property type="entry name" value="Multidrug resistance efflux transporter EmrE"/>
    <property type="match status" value="2"/>
</dbReference>
<evidence type="ECO:0000256" key="3">
    <source>
        <dbReference type="ARBA" id="ARBA00022692"/>
    </source>
</evidence>
<feature type="domain" description="EamA" evidence="7">
    <location>
        <begin position="3"/>
        <end position="110"/>
    </location>
</feature>
<proteinExistence type="predicted"/>
<dbReference type="PATRIC" id="fig|1247726.3.peg.1684"/>
<feature type="transmembrane region" description="Helical" evidence="6">
    <location>
        <begin position="94"/>
        <end position="112"/>
    </location>
</feature>
<evidence type="ECO:0000313" key="8">
    <source>
        <dbReference type="EMBL" id="AHG63621.1"/>
    </source>
</evidence>
<dbReference type="InterPro" id="IPR000620">
    <property type="entry name" value="EamA_dom"/>
</dbReference>
<dbReference type="InterPro" id="IPR037185">
    <property type="entry name" value="EmrE-like"/>
</dbReference>
<evidence type="ECO:0000313" key="9">
    <source>
        <dbReference type="Proteomes" id="UP000019095"/>
    </source>
</evidence>
<comment type="subcellular location">
    <subcellularLocation>
        <location evidence="1">Cell membrane</location>
        <topology evidence="1">Multi-pass membrane protein</topology>
    </subcellularLocation>
</comment>
<sequence>MHGLSPGIIALAKTLIGALILAIVMPFCKKRPLYAKWYAVAACAFFGIFIMFIFETKAYGFDTAANVVVALMASACVTTIVLGKLFLGEHIRAATVIGALLAILGLVVIVGTKFSFGFSPIGTILASCAGAGYGIFSIIMKKNGLEGGLLLTRQMLMYGSMFLLIPVGMQLPASFEINYAVIGCLIGLAVFPTIFGFYCTTKAIQYLAPSRVQIIELSEPIFAALIALIFLHEQPGLSTFVGGILILLGISIANDLFRLPADRESVVSKNNPDMQ</sequence>
<keyword evidence="3 6" id="KW-0812">Transmembrane</keyword>
<evidence type="ECO:0000256" key="1">
    <source>
        <dbReference type="ARBA" id="ARBA00004651"/>
    </source>
</evidence>
<dbReference type="HOGENOM" id="CLU_033863_9_1_4"/>
<feature type="transmembrane region" description="Helical" evidence="6">
    <location>
        <begin position="6"/>
        <end position="25"/>
    </location>
</feature>
<feature type="transmembrane region" description="Helical" evidence="6">
    <location>
        <begin position="37"/>
        <end position="54"/>
    </location>
</feature>
<evidence type="ECO:0000256" key="5">
    <source>
        <dbReference type="ARBA" id="ARBA00023136"/>
    </source>
</evidence>
<feature type="transmembrane region" description="Helical" evidence="6">
    <location>
        <begin position="151"/>
        <end position="171"/>
    </location>
</feature>
<gene>
    <name evidence="8" type="ORF">MIM_c15360</name>
</gene>
<name>W0PA58_ADVMD</name>
<evidence type="ECO:0000256" key="6">
    <source>
        <dbReference type="SAM" id="Phobius"/>
    </source>
</evidence>
<dbReference type="Gene3D" id="1.10.3730.20">
    <property type="match status" value="1"/>
</dbReference>
<dbReference type="eggNOG" id="COG0697">
    <property type="taxonomic scope" value="Bacteria"/>
</dbReference>
<dbReference type="AlphaFoldDB" id="W0PA58"/>
<dbReference type="InterPro" id="IPR050638">
    <property type="entry name" value="AA-Vitamin_Transporters"/>
</dbReference>
<feature type="transmembrane region" description="Helical" evidence="6">
    <location>
        <begin position="177"/>
        <end position="200"/>
    </location>
</feature>
<dbReference type="EMBL" id="CP003915">
    <property type="protein sequence ID" value="AHG63621.1"/>
    <property type="molecule type" value="Genomic_DNA"/>
</dbReference>
<dbReference type="Pfam" id="PF00892">
    <property type="entry name" value="EamA"/>
    <property type="match status" value="2"/>
</dbReference>
<feature type="domain" description="EamA" evidence="7">
    <location>
        <begin position="121"/>
        <end position="252"/>
    </location>
</feature>
<evidence type="ECO:0000256" key="4">
    <source>
        <dbReference type="ARBA" id="ARBA00022989"/>
    </source>
</evidence>